<keyword evidence="2 5" id="KW-0812">Transmembrane</keyword>
<dbReference type="RefSeq" id="WP_201683194.1">
    <property type="nucleotide sequence ID" value="NZ_JAEQNA010000001.1"/>
</dbReference>
<dbReference type="Proteomes" id="UP000613011">
    <property type="component" value="Unassembled WGS sequence"/>
</dbReference>
<dbReference type="GO" id="GO:0009403">
    <property type="term" value="P:toxin biosynthetic process"/>
    <property type="evidence" value="ECO:0007669"/>
    <property type="project" value="InterPro"/>
</dbReference>
<dbReference type="PANTHER" id="PTHR36926:SF1">
    <property type="entry name" value="COLICIN V PRODUCTION PROTEIN"/>
    <property type="match status" value="1"/>
</dbReference>
<protein>
    <submittedName>
        <fullName evidence="6">CvpA family protein</fullName>
    </submittedName>
</protein>
<dbReference type="GO" id="GO:0016020">
    <property type="term" value="C:membrane"/>
    <property type="evidence" value="ECO:0007669"/>
    <property type="project" value="UniProtKB-SubCell"/>
</dbReference>
<dbReference type="AlphaFoldDB" id="A0A936ZH86"/>
<evidence type="ECO:0000256" key="1">
    <source>
        <dbReference type="ARBA" id="ARBA00004141"/>
    </source>
</evidence>
<dbReference type="Pfam" id="PF02674">
    <property type="entry name" value="Colicin_V"/>
    <property type="match status" value="1"/>
</dbReference>
<accession>A0A936ZH86</accession>
<feature type="transmembrane region" description="Helical" evidence="5">
    <location>
        <begin position="6"/>
        <end position="24"/>
    </location>
</feature>
<evidence type="ECO:0000313" key="6">
    <source>
        <dbReference type="EMBL" id="MBL0420208.1"/>
    </source>
</evidence>
<gene>
    <name evidence="6" type="ORF">JI739_07615</name>
</gene>
<keyword evidence="4 5" id="KW-0472">Membrane</keyword>
<dbReference type="EMBL" id="JAEQNA010000001">
    <property type="protein sequence ID" value="MBL0420208.1"/>
    <property type="molecule type" value="Genomic_DNA"/>
</dbReference>
<feature type="transmembrane region" description="Helical" evidence="5">
    <location>
        <begin position="31"/>
        <end position="52"/>
    </location>
</feature>
<evidence type="ECO:0000256" key="4">
    <source>
        <dbReference type="ARBA" id="ARBA00023136"/>
    </source>
</evidence>
<dbReference type="PANTHER" id="PTHR36926">
    <property type="entry name" value="COLICIN V PRODUCTION PROTEIN"/>
    <property type="match status" value="1"/>
</dbReference>
<evidence type="ECO:0000313" key="7">
    <source>
        <dbReference type="Proteomes" id="UP000613011"/>
    </source>
</evidence>
<feature type="transmembrane region" description="Helical" evidence="5">
    <location>
        <begin position="106"/>
        <end position="126"/>
    </location>
</feature>
<keyword evidence="3 5" id="KW-1133">Transmembrane helix</keyword>
<evidence type="ECO:0000256" key="2">
    <source>
        <dbReference type="ARBA" id="ARBA00022692"/>
    </source>
</evidence>
<sequence>MPLLDWVFVAALGLSVLIGAWRGFVYELMSLLGWIAAFIAAQWLAPEVAAWLPMGQASQPLRYAVAFAVLFVVAVFVAGLLAAVARKLIAAVGLRPADRVLGTAFGVMRGVVIVLAITVVFLLVPLTHTSTWRESSGAPMAVSAIRGLKPMLPERFGRYLPG</sequence>
<dbReference type="InterPro" id="IPR003825">
    <property type="entry name" value="Colicin-V_CvpA"/>
</dbReference>
<dbReference type="InterPro" id="IPR052719">
    <property type="entry name" value="CvpA-like"/>
</dbReference>
<organism evidence="6 7">
    <name type="scientific">Ramlibacter aurantiacus</name>
    <dbReference type="NCBI Taxonomy" id="2801330"/>
    <lineage>
        <taxon>Bacteria</taxon>
        <taxon>Pseudomonadati</taxon>
        <taxon>Pseudomonadota</taxon>
        <taxon>Betaproteobacteria</taxon>
        <taxon>Burkholderiales</taxon>
        <taxon>Comamonadaceae</taxon>
        <taxon>Ramlibacter</taxon>
    </lineage>
</organism>
<name>A0A936ZH86_9BURK</name>
<evidence type="ECO:0000256" key="5">
    <source>
        <dbReference type="SAM" id="Phobius"/>
    </source>
</evidence>
<evidence type="ECO:0000256" key="3">
    <source>
        <dbReference type="ARBA" id="ARBA00022989"/>
    </source>
</evidence>
<keyword evidence="7" id="KW-1185">Reference proteome</keyword>
<comment type="caution">
    <text evidence="6">The sequence shown here is derived from an EMBL/GenBank/DDBJ whole genome shotgun (WGS) entry which is preliminary data.</text>
</comment>
<feature type="transmembrane region" description="Helical" evidence="5">
    <location>
        <begin position="64"/>
        <end position="85"/>
    </location>
</feature>
<proteinExistence type="predicted"/>
<comment type="subcellular location">
    <subcellularLocation>
        <location evidence="1">Membrane</location>
        <topology evidence="1">Multi-pass membrane protein</topology>
    </subcellularLocation>
</comment>
<reference evidence="6" key="1">
    <citation type="submission" date="2021-01" db="EMBL/GenBank/DDBJ databases">
        <title>Ramlibacter sp. strain AW1 16S ribosomal RNA gene Genome sequencing and assembly.</title>
        <authorList>
            <person name="Kang M."/>
        </authorList>
    </citation>
    <scope>NUCLEOTIDE SEQUENCE</scope>
    <source>
        <strain evidence="6">AW1</strain>
    </source>
</reference>